<protein>
    <submittedName>
        <fullName evidence="1">Uncharacterized protein</fullName>
    </submittedName>
</protein>
<dbReference type="Proteomes" id="UP001271007">
    <property type="component" value="Unassembled WGS sequence"/>
</dbReference>
<gene>
    <name evidence="1" type="ORF">LTR09_002960</name>
</gene>
<keyword evidence="2" id="KW-1185">Reference proteome</keyword>
<accession>A0AAJ0GFE4</accession>
<proteinExistence type="predicted"/>
<comment type="caution">
    <text evidence="1">The sequence shown here is derived from an EMBL/GenBank/DDBJ whole genome shotgun (WGS) entry which is preliminary data.</text>
</comment>
<sequence>MASTKKAKGGTAKTCEEQEKVIEWLLSDNEELKHRDATRQEALDVRTAEAATAAYEVSKFAGELFADVAGMLAPAQSARDDLTVREKKNLAIACREYAENLAKVYRGLLEKEFTEIRDIRSLPGEAIKKLTSKQEAHNKAVEEVRETGSVKANKPFSLASSHDEAWLAQFITRKIKKKSKDDSQARAIMKKLSGDAEEGANDELA</sequence>
<organism evidence="1 2">
    <name type="scientific">Extremus antarcticus</name>
    <dbReference type="NCBI Taxonomy" id="702011"/>
    <lineage>
        <taxon>Eukaryota</taxon>
        <taxon>Fungi</taxon>
        <taxon>Dikarya</taxon>
        <taxon>Ascomycota</taxon>
        <taxon>Pezizomycotina</taxon>
        <taxon>Dothideomycetes</taxon>
        <taxon>Dothideomycetidae</taxon>
        <taxon>Mycosphaerellales</taxon>
        <taxon>Extremaceae</taxon>
        <taxon>Extremus</taxon>
    </lineage>
</organism>
<dbReference type="EMBL" id="JAWDJX010000006">
    <property type="protein sequence ID" value="KAK3056453.1"/>
    <property type="molecule type" value="Genomic_DNA"/>
</dbReference>
<name>A0AAJ0GFE4_9PEZI</name>
<evidence type="ECO:0000313" key="1">
    <source>
        <dbReference type="EMBL" id="KAK3056453.1"/>
    </source>
</evidence>
<dbReference type="AlphaFoldDB" id="A0AAJ0GFE4"/>
<evidence type="ECO:0000313" key="2">
    <source>
        <dbReference type="Proteomes" id="UP001271007"/>
    </source>
</evidence>
<reference evidence="1" key="1">
    <citation type="submission" date="2023-04" db="EMBL/GenBank/DDBJ databases">
        <title>Black Yeasts Isolated from many extreme environments.</title>
        <authorList>
            <person name="Coleine C."/>
            <person name="Stajich J.E."/>
            <person name="Selbmann L."/>
        </authorList>
    </citation>
    <scope>NUCLEOTIDE SEQUENCE</scope>
    <source>
        <strain evidence="1">CCFEE 5312</strain>
    </source>
</reference>